<dbReference type="STRING" id="54915.ADS79_17585"/>
<reference evidence="9" key="2">
    <citation type="submission" date="2015-07" db="EMBL/GenBank/DDBJ databases">
        <title>MeaNS - Measles Nucleotide Surveillance Program.</title>
        <authorList>
            <person name="Tran T."/>
            <person name="Druce J."/>
        </authorList>
    </citation>
    <scope>NUCLEOTIDE SEQUENCE</scope>
    <source>
        <strain evidence="9">DSM 9887</strain>
    </source>
</reference>
<dbReference type="NCBIfam" id="NF012167">
    <property type="entry name" value="classA_firm"/>
    <property type="match status" value="1"/>
</dbReference>
<dbReference type="PRINTS" id="PR00118">
    <property type="entry name" value="BLACTAMASEA"/>
</dbReference>
<comment type="caution">
    <text evidence="9">The sequence shown here is derived from an EMBL/GenBank/DDBJ whole genome shotgun (WGS) entry which is preliminary data.</text>
</comment>
<dbReference type="Gene3D" id="3.40.710.10">
    <property type="entry name" value="DD-peptidase/beta-lactamase superfamily"/>
    <property type="match status" value="1"/>
</dbReference>
<organism evidence="9 10">
    <name type="scientific">Brevibacillus reuszeri</name>
    <dbReference type="NCBI Taxonomy" id="54915"/>
    <lineage>
        <taxon>Bacteria</taxon>
        <taxon>Bacillati</taxon>
        <taxon>Bacillota</taxon>
        <taxon>Bacilli</taxon>
        <taxon>Bacillales</taxon>
        <taxon>Paenibacillaceae</taxon>
        <taxon>Brevibacillus</taxon>
    </lineage>
</organism>
<dbReference type="InterPro" id="IPR045155">
    <property type="entry name" value="Beta-lactam_cat"/>
</dbReference>
<dbReference type="GO" id="GO:0030655">
    <property type="term" value="P:beta-lactam antibiotic catabolic process"/>
    <property type="evidence" value="ECO:0007669"/>
    <property type="project" value="InterPro"/>
</dbReference>
<keyword evidence="11" id="KW-1185">Reference proteome</keyword>
<dbReference type="InterPro" id="IPR012338">
    <property type="entry name" value="Beta-lactam/transpept-like"/>
</dbReference>
<feature type="domain" description="Beta-lactamase class A catalytic" evidence="7">
    <location>
        <begin position="61"/>
        <end position="275"/>
    </location>
</feature>
<keyword evidence="3" id="KW-0732">Signal</keyword>
<comment type="similarity">
    <text evidence="1 6">Belongs to the class-A beta-lactamase family.</text>
</comment>
<dbReference type="EMBL" id="LGIQ01000009">
    <property type="protein sequence ID" value="KNB70691.1"/>
    <property type="molecule type" value="Genomic_DNA"/>
</dbReference>
<comment type="catalytic activity">
    <reaction evidence="6">
        <text>a beta-lactam + H2O = a substituted beta-amino acid</text>
        <dbReference type="Rhea" id="RHEA:20401"/>
        <dbReference type="ChEBI" id="CHEBI:15377"/>
        <dbReference type="ChEBI" id="CHEBI:35627"/>
        <dbReference type="ChEBI" id="CHEBI:140347"/>
        <dbReference type="EC" id="3.5.2.6"/>
    </reaction>
</comment>
<dbReference type="EMBL" id="BJON01000014">
    <property type="protein sequence ID" value="GED69846.1"/>
    <property type="molecule type" value="Genomic_DNA"/>
</dbReference>
<dbReference type="PROSITE" id="PS51257">
    <property type="entry name" value="PROKAR_LIPOPROTEIN"/>
    <property type="match status" value="1"/>
</dbReference>
<evidence type="ECO:0000256" key="1">
    <source>
        <dbReference type="ARBA" id="ARBA00009009"/>
    </source>
</evidence>
<keyword evidence="5 6" id="KW-0046">Antibiotic resistance</keyword>
<dbReference type="Pfam" id="PF13354">
    <property type="entry name" value="Beta-lactamase2"/>
    <property type="match status" value="1"/>
</dbReference>
<dbReference type="GO" id="GO:0008800">
    <property type="term" value="F:beta-lactamase activity"/>
    <property type="evidence" value="ECO:0007669"/>
    <property type="project" value="UniProtKB-UniRule"/>
</dbReference>
<keyword evidence="4 6" id="KW-0378">Hydrolase</keyword>
<proteinExistence type="inferred from homology"/>
<evidence type="ECO:0000256" key="2">
    <source>
        <dbReference type="ARBA" id="ARBA00012865"/>
    </source>
</evidence>
<reference evidence="8 11" key="3">
    <citation type="submission" date="2019-06" db="EMBL/GenBank/DDBJ databases">
        <title>Whole genome shotgun sequence of Brevibacillus reuszeri NBRC 15719.</title>
        <authorList>
            <person name="Hosoyama A."/>
            <person name="Uohara A."/>
            <person name="Ohji S."/>
            <person name="Ichikawa N."/>
        </authorList>
    </citation>
    <scope>NUCLEOTIDE SEQUENCE [LARGE SCALE GENOMIC DNA]</scope>
    <source>
        <strain evidence="8 11">NBRC 15719</strain>
    </source>
</reference>
<dbReference type="InterPro" id="IPR000871">
    <property type="entry name" value="Beta-lactam_class-A"/>
</dbReference>
<dbReference type="Proteomes" id="UP000036834">
    <property type="component" value="Unassembled WGS sequence"/>
</dbReference>
<evidence type="ECO:0000256" key="5">
    <source>
        <dbReference type="ARBA" id="ARBA00023251"/>
    </source>
</evidence>
<evidence type="ECO:0000313" key="9">
    <source>
        <dbReference type="EMBL" id="KNB70691.1"/>
    </source>
</evidence>
<evidence type="ECO:0000256" key="6">
    <source>
        <dbReference type="RuleBase" id="RU361140"/>
    </source>
</evidence>
<dbReference type="Proteomes" id="UP000319578">
    <property type="component" value="Unassembled WGS sequence"/>
</dbReference>
<accession>A0A0K9YPT7</accession>
<dbReference type="PANTHER" id="PTHR35333">
    <property type="entry name" value="BETA-LACTAMASE"/>
    <property type="match status" value="1"/>
</dbReference>
<dbReference type="InterPro" id="IPR023650">
    <property type="entry name" value="Beta-lactam_class-A_AS"/>
</dbReference>
<evidence type="ECO:0000313" key="10">
    <source>
        <dbReference type="Proteomes" id="UP000036834"/>
    </source>
</evidence>
<dbReference type="OrthoDB" id="9784149at2"/>
<dbReference type="RefSeq" id="WP_049739703.1">
    <property type="nucleotide sequence ID" value="NZ_BJON01000014.1"/>
</dbReference>
<dbReference type="GO" id="GO:0046677">
    <property type="term" value="P:response to antibiotic"/>
    <property type="evidence" value="ECO:0007669"/>
    <property type="project" value="UniProtKB-UniRule"/>
</dbReference>
<evidence type="ECO:0000256" key="3">
    <source>
        <dbReference type="ARBA" id="ARBA00022729"/>
    </source>
</evidence>
<evidence type="ECO:0000313" key="8">
    <source>
        <dbReference type="EMBL" id="GED69846.1"/>
    </source>
</evidence>
<dbReference type="NCBIfam" id="NF033103">
    <property type="entry name" value="bla_class_A"/>
    <property type="match status" value="1"/>
</dbReference>
<reference evidence="10" key="1">
    <citation type="submission" date="2015-07" db="EMBL/GenBank/DDBJ databases">
        <title>Genome sequencing project for genomic taxonomy and phylogenomics of Bacillus-like bacteria.</title>
        <authorList>
            <person name="Liu B."/>
            <person name="Wang J."/>
            <person name="Zhu Y."/>
            <person name="Liu G."/>
            <person name="Chen Q."/>
            <person name="Chen Z."/>
            <person name="Lan J."/>
            <person name="Che J."/>
            <person name="Ge C."/>
            <person name="Shi H."/>
            <person name="Pan Z."/>
            <person name="Liu X."/>
        </authorList>
    </citation>
    <scope>NUCLEOTIDE SEQUENCE [LARGE SCALE GENOMIC DNA]</scope>
    <source>
        <strain evidence="10">DSM 9887</strain>
    </source>
</reference>
<name>A0A0K9YPT7_9BACL</name>
<evidence type="ECO:0000259" key="7">
    <source>
        <dbReference type="Pfam" id="PF13354"/>
    </source>
</evidence>
<dbReference type="InterPro" id="IPR058139">
    <property type="entry name" value="BlaC_bacilli"/>
</dbReference>
<dbReference type="PANTHER" id="PTHR35333:SF3">
    <property type="entry name" value="BETA-LACTAMASE-TYPE TRANSPEPTIDASE FOLD CONTAINING PROTEIN"/>
    <property type="match status" value="1"/>
</dbReference>
<protein>
    <recommendedName>
        <fullName evidence="2 6">Beta-lactamase</fullName>
        <ecNumber evidence="2 6">3.5.2.6</ecNumber>
    </recommendedName>
</protein>
<evidence type="ECO:0000256" key="4">
    <source>
        <dbReference type="ARBA" id="ARBA00022801"/>
    </source>
</evidence>
<gene>
    <name evidence="8" type="primary">penP</name>
    <name evidence="9" type="ORF">ADS79_17585</name>
    <name evidence="8" type="ORF">BRE01_35480</name>
</gene>
<sequence length="305" mass="33352">MKKFWVNKWLAGFVITMLSGCGMNQDDLAVDQLKEPSHIETEGTLDQQFKQLEKDFDARLGVYALETGTGMTIRYRDDERFAYASTFKALAVGAVLVQSPTEELDKRITYTSNDLISHSPITKEHVENGMTIRELCDAAVRYSDNTAANLLLKELGGPEGFAKVLKQIGDDVTNPVRMELELNEATPGDIRDTSTPKALANSLQAFTLGEVLPADKRFILTNWMKENTTGDELIRAGAPTGWVVGDKTGAGSFGTRNDIAVVWPPDRAPIVIAILSSRDTKDAKANDALIAKAAKIVLDSLGKTM</sequence>
<dbReference type="SUPFAM" id="SSF56601">
    <property type="entry name" value="beta-lactamase/transpeptidase-like"/>
    <property type="match status" value="1"/>
</dbReference>
<dbReference type="AlphaFoldDB" id="A0A0K9YPT7"/>
<dbReference type="EC" id="3.5.2.6" evidence="2 6"/>
<dbReference type="PATRIC" id="fig|54915.3.peg.2591"/>
<dbReference type="PROSITE" id="PS00146">
    <property type="entry name" value="BETA_LACTAMASE_A"/>
    <property type="match status" value="1"/>
</dbReference>
<evidence type="ECO:0000313" key="11">
    <source>
        <dbReference type="Proteomes" id="UP000319578"/>
    </source>
</evidence>